<keyword evidence="3" id="KW-0285">Flavoprotein</keyword>
<proteinExistence type="inferred from homology"/>
<evidence type="ECO:0000259" key="5">
    <source>
        <dbReference type="Pfam" id="PF01266"/>
    </source>
</evidence>
<protein>
    <submittedName>
        <fullName evidence="6">Oxidoreductase</fullName>
    </submittedName>
</protein>
<dbReference type="InterPro" id="IPR017741">
    <property type="entry name" value="FAD-dependent_OxRdtase_HpnW"/>
</dbReference>
<dbReference type="InterPro" id="IPR006076">
    <property type="entry name" value="FAD-dep_OxRdtase"/>
</dbReference>
<evidence type="ECO:0000256" key="4">
    <source>
        <dbReference type="ARBA" id="ARBA00023002"/>
    </source>
</evidence>
<dbReference type="NCBIfam" id="TIGR03364">
    <property type="entry name" value="HpnW_proposed"/>
    <property type="match status" value="1"/>
</dbReference>
<gene>
    <name evidence="6" type="ORF">B5766_11165</name>
</gene>
<dbReference type="Gene3D" id="3.50.50.60">
    <property type="entry name" value="FAD/NAD(P)-binding domain"/>
    <property type="match status" value="1"/>
</dbReference>
<dbReference type="SUPFAM" id="SSF51905">
    <property type="entry name" value="FAD/NAD(P)-binding domain"/>
    <property type="match status" value="1"/>
</dbReference>
<evidence type="ECO:0000256" key="1">
    <source>
        <dbReference type="ARBA" id="ARBA00001974"/>
    </source>
</evidence>
<sequence>MVSRVTPLRYDLAVVGAGIIGLAHAALARERGMSVVVVERYDRAVGASVRNFGHIGVTTQEDEALVHARAGREYWLRLAAQAGFWIQPAGTLILARAEDEHAIIEEFAAQRDGSVRVLDARGVREIASIADPRLLGGALCEDDLRVSSVEAIPAIASYLAASGVDFHFRTNVTGASTGVLHTGRGDIEASTIVVAAGHDTDMLFPDLAEEANIQRCLLHMLEVDAPPGSVFSPVILTGTAVLRYRGLSQRAAAQSIRDRLARDHPDLLAALVNVKMSQRPNGRLVLGDTHAYAHTHDPFREEELDDLLLREFHALLGAPLRVRRRWHGEYAHSETEDYFVREPVPGVFLACVTNGTGMSTGLGFARSVLDRVGY</sequence>
<dbReference type="Pfam" id="PF01266">
    <property type="entry name" value="DAO"/>
    <property type="match status" value="1"/>
</dbReference>
<dbReference type="EMBL" id="NAEP01000052">
    <property type="protein sequence ID" value="PDQ34480.1"/>
    <property type="molecule type" value="Genomic_DNA"/>
</dbReference>
<evidence type="ECO:0000313" key="7">
    <source>
        <dbReference type="Proteomes" id="UP000219994"/>
    </source>
</evidence>
<comment type="similarity">
    <text evidence="2">Belongs to the DadA oxidoreductase family.</text>
</comment>
<comment type="caution">
    <text evidence="6">The sequence shown here is derived from an EMBL/GenBank/DDBJ whole genome shotgun (WGS) entry which is preliminary data.</text>
</comment>
<evidence type="ECO:0000256" key="2">
    <source>
        <dbReference type="ARBA" id="ARBA00009410"/>
    </source>
</evidence>
<dbReference type="GO" id="GO:0016491">
    <property type="term" value="F:oxidoreductase activity"/>
    <property type="evidence" value="ECO:0007669"/>
    <property type="project" value="UniProtKB-KW"/>
</dbReference>
<accession>A0A2A6FP76</accession>
<dbReference type="Gene3D" id="3.30.9.10">
    <property type="entry name" value="D-Amino Acid Oxidase, subunit A, domain 2"/>
    <property type="match status" value="1"/>
</dbReference>
<dbReference type="PANTHER" id="PTHR13847">
    <property type="entry name" value="SARCOSINE DEHYDROGENASE-RELATED"/>
    <property type="match status" value="1"/>
</dbReference>
<dbReference type="GO" id="GO:0005737">
    <property type="term" value="C:cytoplasm"/>
    <property type="evidence" value="ECO:0007669"/>
    <property type="project" value="TreeGrafter"/>
</dbReference>
<reference evidence="7" key="1">
    <citation type="submission" date="2017-03" db="EMBL/GenBank/DDBJ databases">
        <authorList>
            <person name="Lund M.B."/>
        </authorList>
    </citation>
    <scope>NUCLEOTIDE SEQUENCE [LARGE SCALE GENOMIC DNA]</scope>
</reference>
<comment type="cofactor">
    <cofactor evidence="1">
        <name>FAD</name>
        <dbReference type="ChEBI" id="CHEBI:57692"/>
    </cofactor>
</comment>
<dbReference type="Proteomes" id="UP000219994">
    <property type="component" value="Unassembled WGS sequence"/>
</dbReference>
<dbReference type="AlphaFoldDB" id="A0A2A6FP76"/>
<keyword evidence="4" id="KW-0560">Oxidoreductase</keyword>
<organism evidence="6 7">
    <name type="scientific">Candidatus Lumbricidiphila eiseniae</name>
    <dbReference type="NCBI Taxonomy" id="1969409"/>
    <lineage>
        <taxon>Bacteria</taxon>
        <taxon>Bacillati</taxon>
        <taxon>Actinomycetota</taxon>
        <taxon>Actinomycetes</taxon>
        <taxon>Micrococcales</taxon>
        <taxon>Microbacteriaceae</taxon>
        <taxon>Candidatus Lumbricidiphila</taxon>
    </lineage>
</organism>
<evidence type="ECO:0000256" key="3">
    <source>
        <dbReference type="ARBA" id="ARBA00022630"/>
    </source>
</evidence>
<evidence type="ECO:0000313" key="6">
    <source>
        <dbReference type="EMBL" id="PDQ34480.1"/>
    </source>
</evidence>
<name>A0A2A6FP76_9MICO</name>
<dbReference type="InterPro" id="IPR036188">
    <property type="entry name" value="FAD/NAD-bd_sf"/>
</dbReference>
<feature type="domain" description="FAD dependent oxidoreductase" evidence="5">
    <location>
        <begin position="11"/>
        <end position="368"/>
    </location>
</feature>
<dbReference type="PANTHER" id="PTHR13847:SF286">
    <property type="entry name" value="D-AMINO ACID DEHYDROGENASE"/>
    <property type="match status" value="1"/>
</dbReference>